<feature type="domain" description="Response regulatory" evidence="4">
    <location>
        <begin position="6"/>
        <end position="121"/>
    </location>
</feature>
<name>A0ABT4JRA8_9GAMM</name>
<feature type="domain" description="GGDEF" evidence="5">
    <location>
        <begin position="164"/>
        <end position="301"/>
    </location>
</feature>
<evidence type="ECO:0000256" key="1">
    <source>
        <dbReference type="ARBA" id="ARBA00012528"/>
    </source>
</evidence>
<dbReference type="EC" id="2.7.7.65" evidence="1"/>
<dbReference type="SUPFAM" id="SSF55073">
    <property type="entry name" value="Nucleotide cyclase"/>
    <property type="match status" value="1"/>
</dbReference>
<accession>A0ABT4JRA8</accession>
<protein>
    <recommendedName>
        <fullName evidence="1">diguanylate cyclase</fullName>
        <ecNumber evidence="1">2.7.7.65</ecNumber>
    </recommendedName>
</protein>
<dbReference type="Pfam" id="PF00990">
    <property type="entry name" value="GGDEF"/>
    <property type="match status" value="1"/>
</dbReference>
<organism evidence="6 7">
    <name type="scientific">Marinomonas phaeophyticola</name>
    <dbReference type="NCBI Taxonomy" id="3004091"/>
    <lineage>
        <taxon>Bacteria</taxon>
        <taxon>Pseudomonadati</taxon>
        <taxon>Pseudomonadota</taxon>
        <taxon>Gammaproteobacteria</taxon>
        <taxon>Oceanospirillales</taxon>
        <taxon>Oceanospirillaceae</taxon>
        <taxon>Marinomonas</taxon>
    </lineage>
</organism>
<gene>
    <name evidence="6" type="ORF">O1D97_03760</name>
</gene>
<dbReference type="InterPro" id="IPR050469">
    <property type="entry name" value="Diguanylate_Cyclase"/>
</dbReference>
<keyword evidence="6" id="KW-0808">Transferase</keyword>
<dbReference type="EMBL" id="JAPUBN010000010">
    <property type="protein sequence ID" value="MCZ2720780.1"/>
    <property type="molecule type" value="Genomic_DNA"/>
</dbReference>
<keyword evidence="7" id="KW-1185">Reference proteome</keyword>
<evidence type="ECO:0000256" key="3">
    <source>
        <dbReference type="PROSITE-ProRule" id="PRU00169"/>
    </source>
</evidence>
<dbReference type="PROSITE" id="PS50887">
    <property type="entry name" value="GGDEF"/>
    <property type="match status" value="1"/>
</dbReference>
<dbReference type="Gene3D" id="3.30.70.270">
    <property type="match status" value="1"/>
</dbReference>
<feature type="modified residue" description="4-aspartylphosphate" evidence="3">
    <location>
        <position position="54"/>
    </location>
</feature>
<dbReference type="PANTHER" id="PTHR45138:SF9">
    <property type="entry name" value="DIGUANYLATE CYCLASE DGCM-RELATED"/>
    <property type="match status" value="1"/>
</dbReference>
<dbReference type="InterPro" id="IPR011006">
    <property type="entry name" value="CheY-like_superfamily"/>
</dbReference>
<dbReference type="SMART" id="SM00267">
    <property type="entry name" value="GGDEF"/>
    <property type="match status" value="1"/>
</dbReference>
<dbReference type="SMART" id="SM00448">
    <property type="entry name" value="REC"/>
    <property type="match status" value="1"/>
</dbReference>
<dbReference type="InterPro" id="IPR001789">
    <property type="entry name" value="Sig_transdc_resp-reg_receiver"/>
</dbReference>
<keyword evidence="6" id="KW-0548">Nucleotidyltransferase</keyword>
<comment type="caution">
    <text evidence="6">The sequence shown here is derived from an EMBL/GenBank/DDBJ whole genome shotgun (WGS) entry which is preliminary data.</text>
</comment>
<dbReference type="RefSeq" id="WP_269122923.1">
    <property type="nucleotide sequence ID" value="NZ_JAPUBN010000010.1"/>
</dbReference>
<reference evidence="6" key="1">
    <citation type="submission" date="2022-12" db="EMBL/GenBank/DDBJ databases">
        <title>Marinomonas 15G1-11 sp. nov, isolated from marine algae.</title>
        <authorList>
            <person name="Butt M."/>
            <person name="Choi D.G."/>
            <person name="Kim J.M."/>
            <person name="Lee J.K."/>
            <person name="Baek J.H."/>
            <person name="Jeon C.O."/>
        </authorList>
    </citation>
    <scope>NUCLEOTIDE SEQUENCE</scope>
    <source>
        <strain evidence="6">15G1-11</strain>
    </source>
</reference>
<evidence type="ECO:0000313" key="7">
    <source>
        <dbReference type="Proteomes" id="UP001149719"/>
    </source>
</evidence>
<sequence length="307" mass="34589">MTETQRVLVIDDEKINLKIISDILRGDVDVTLAKSGSQGIRKAIELKPDLILLDVLMPDMDGFETMAILNRDVRTCAIPVIFITALDDARHEEKGLLLGASDYIQKPFNAEIIRARINLHLQLSQQRKMLERLANIDPLTSLANRRKYQERLFQEWDSALTSKSPLSLVVMDIDDFKQFNDHHGHAEGDKVLQQVARVISSQFQRSIDLVARYGGEEFVALLPNCNKEYAMEVVGSCAKAIENLQHTYHHNDKKYTVTISSGGVTYVPDSSGKVEDLFSAADKMLYLAKQKGKNCVLWTNNDLLTSL</sequence>
<dbReference type="NCBIfam" id="TIGR00254">
    <property type="entry name" value="GGDEF"/>
    <property type="match status" value="1"/>
</dbReference>
<dbReference type="InterPro" id="IPR000160">
    <property type="entry name" value="GGDEF_dom"/>
</dbReference>
<evidence type="ECO:0000259" key="5">
    <source>
        <dbReference type="PROSITE" id="PS50887"/>
    </source>
</evidence>
<proteinExistence type="predicted"/>
<dbReference type="Pfam" id="PF00072">
    <property type="entry name" value="Response_reg"/>
    <property type="match status" value="1"/>
</dbReference>
<dbReference type="InterPro" id="IPR043128">
    <property type="entry name" value="Rev_trsase/Diguanyl_cyclase"/>
</dbReference>
<dbReference type="Proteomes" id="UP001149719">
    <property type="component" value="Unassembled WGS sequence"/>
</dbReference>
<dbReference type="InterPro" id="IPR029787">
    <property type="entry name" value="Nucleotide_cyclase"/>
</dbReference>
<dbReference type="GO" id="GO:0052621">
    <property type="term" value="F:diguanylate cyclase activity"/>
    <property type="evidence" value="ECO:0007669"/>
    <property type="project" value="UniProtKB-EC"/>
</dbReference>
<evidence type="ECO:0000259" key="4">
    <source>
        <dbReference type="PROSITE" id="PS50110"/>
    </source>
</evidence>
<dbReference type="PANTHER" id="PTHR45138">
    <property type="entry name" value="REGULATORY COMPONENTS OF SENSORY TRANSDUCTION SYSTEM"/>
    <property type="match status" value="1"/>
</dbReference>
<evidence type="ECO:0000313" key="6">
    <source>
        <dbReference type="EMBL" id="MCZ2720780.1"/>
    </source>
</evidence>
<dbReference type="PROSITE" id="PS50110">
    <property type="entry name" value="RESPONSE_REGULATORY"/>
    <property type="match status" value="1"/>
</dbReference>
<dbReference type="SUPFAM" id="SSF52172">
    <property type="entry name" value="CheY-like"/>
    <property type="match status" value="1"/>
</dbReference>
<keyword evidence="3" id="KW-0597">Phosphoprotein</keyword>
<dbReference type="Gene3D" id="3.40.50.2300">
    <property type="match status" value="1"/>
</dbReference>
<evidence type="ECO:0000256" key="2">
    <source>
        <dbReference type="ARBA" id="ARBA00034247"/>
    </source>
</evidence>
<dbReference type="CDD" id="cd01949">
    <property type="entry name" value="GGDEF"/>
    <property type="match status" value="1"/>
</dbReference>
<comment type="catalytic activity">
    <reaction evidence="2">
        <text>2 GTP = 3',3'-c-di-GMP + 2 diphosphate</text>
        <dbReference type="Rhea" id="RHEA:24898"/>
        <dbReference type="ChEBI" id="CHEBI:33019"/>
        <dbReference type="ChEBI" id="CHEBI:37565"/>
        <dbReference type="ChEBI" id="CHEBI:58805"/>
        <dbReference type="EC" id="2.7.7.65"/>
    </reaction>
</comment>